<dbReference type="CDD" id="cd00096">
    <property type="entry name" value="Ig"/>
    <property type="match status" value="2"/>
</dbReference>
<accession>A0A0V1FKF4</accession>
<keyword evidence="2" id="KW-0677">Repeat</keyword>
<keyword evidence="3" id="KW-1015">Disulfide bond</keyword>
<feature type="domain" description="Ig-like" evidence="6">
    <location>
        <begin position="29"/>
        <end position="126"/>
    </location>
</feature>
<keyword evidence="1 5" id="KW-0732">Signal</keyword>
<dbReference type="EMBL" id="JYDT01000070">
    <property type="protein sequence ID" value="KRY86505.1"/>
    <property type="molecule type" value="Genomic_DNA"/>
</dbReference>
<dbReference type="AlphaFoldDB" id="A0A0V1FKF4"/>
<dbReference type="SMART" id="SM00409">
    <property type="entry name" value="IG"/>
    <property type="match status" value="2"/>
</dbReference>
<evidence type="ECO:0000256" key="1">
    <source>
        <dbReference type="ARBA" id="ARBA00022729"/>
    </source>
</evidence>
<evidence type="ECO:0000256" key="5">
    <source>
        <dbReference type="SAM" id="SignalP"/>
    </source>
</evidence>
<dbReference type="InterPro" id="IPR007110">
    <property type="entry name" value="Ig-like_dom"/>
</dbReference>
<organism evidence="7 8">
    <name type="scientific">Trichinella pseudospiralis</name>
    <name type="common">Parasitic roundworm</name>
    <dbReference type="NCBI Taxonomy" id="6337"/>
    <lineage>
        <taxon>Eukaryota</taxon>
        <taxon>Metazoa</taxon>
        <taxon>Ecdysozoa</taxon>
        <taxon>Nematoda</taxon>
        <taxon>Enoplea</taxon>
        <taxon>Dorylaimia</taxon>
        <taxon>Trichinellida</taxon>
        <taxon>Trichinellidae</taxon>
        <taxon>Trichinella</taxon>
    </lineage>
</organism>
<protein>
    <submittedName>
        <fullName evidence="7">Protein amalgam</fullName>
    </submittedName>
</protein>
<dbReference type="InterPro" id="IPR013098">
    <property type="entry name" value="Ig_I-set"/>
</dbReference>
<proteinExistence type="predicted"/>
<dbReference type="OrthoDB" id="6159398at2759"/>
<dbReference type="InterPro" id="IPR003598">
    <property type="entry name" value="Ig_sub2"/>
</dbReference>
<evidence type="ECO:0000256" key="4">
    <source>
        <dbReference type="ARBA" id="ARBA00023319"/>
    </source>
</evidence>
<dbReference type="Pfam" id="PF07679">
    <property type="entry name" value="I-set"/>
    <property type="match status" value="2"/>
</dbReference>
<feature type="domain" description="Ig-like" evidence="6">
    <location>
        <begin position="226"/>
        <end position="324"/>
    </location>
</feature>
<evidence type="ECO:0000259" key="6">
    <source>
        <dbReference type="PROSITE" id="PS50835"/>
    </source>
</evidence>
<dbReference type="PANTHER" id="PTHR12231">
    <property type="entry name" value="CTX-RELATED TYPE I TRANSMEMBRANE PROTEIN"/>
    <property type="match status" value="1"/>
</dbReference>
<keyword evidence="4" id="KW-0393">Immunoglobulin domain</keyword>
<dbReference type="InterPro" id="IPR013783">
    <property type="entry name" value="Ig-like_fold"/>
</dbReference>
<comment type="caution">
    <text evidence="7">The sequence shown here is derived from an EMBL/GenBank/DDBJ whole genome shotgun (WGS) entry which is preliminary data.</text>
</comment>
<evidence type="ECO:0000313" key="7">
    <source>
        <dbReference type="EMBL" id="KRY86505.1"/>
    </source>
</evidence>
<dbReference type="GO" id="GO:0043005">
    <property type="term" value="C:neuron projection"/>
    <property type="evidence" value="ECO:0007669"/>
    <property type="project" value="TreeGrafter"/>
</dbReference>
<dbReference type="InterPro" id="IPR051170">
    <property type="entry name" value="Neural/epithelial_adhesion"/>
</dbReference>
<dbReference type="Gene3D" id="2.60.40.10">
    <property type="entry name" value="Immunoglobulins"/>
    <property type="match status" value="3"/>
</dbReference>
<feature type="domain" description="Ig-like" evidence="6">
    <location>
        <begin position="131"/>
        <end position="170"/>
    </location>
</feature>
<sequence>MGDAMVSSILSLPAILCQLFDACARLQAPHFGTPMKDVMARKNDNVSFTCHVRNIGRHLVAFVRTDPTVLITWQQRVFFGNQQKYNLEQADEHWILHINNVQMSDEGIYMCQVNTNPMIAQIASLTLEKPPKINKNKTTHDLIVKEGSNVSLACAADGNPKPDLSWRKRNGPAGEKVIQTNEPEGFGGMKASFIKRILQFSMCIVRTWANTFAWQAMASRRMNLAPDIISAPSVKAKKTATARLSCFVEAWPKPTFMWKFENQFILAENYKYHVVNMETLSNFSFAFQYQAILRVNFLERADFGVYRCEAFNEHGKTTATILLEGRQENGAELVVEICILQVFISEISLVYSAISHEPDVRIVQELRVEQKKTESKENESVETETEILLKNDHQNSGCANFHSSVVYCYLMVLFLANEQKLFAKYFLDAVSLFYFKEKLHRIIRNNASKRVQFFKKFCAISDRGNASKSFLKLHRQGRFCFLHIAQNMVVIQIL</sequence>
<dbReference type="PANTHER" id="PTHR12231:SF253">
    <property type="entry name" value="DPR-INTERACTING PROTEIN ETA, ISOFORM B-RELATED"/>
    <property type="match status" value="1"/>
</dbReference>
<dbReference type="Pfam" id="PF13927">
    <property type="entry name" value="Ig_3"/>
    <property type="match status" value="1"/>
</dbReference>
<evidence type="ECO:0000256" key="3">
    <source>
        <dbReference type="ARBA" id="ARBA00023157"/>
    </source>
</evidence>
<dbReference type="InterPro" id="IPR036179">
    <property type="entry name" value="Ig-like_dom_sf"/>
</dbReference>
<reference evidence="7 8" key="1">
    <citation type="submission" date="2015-01" db="EMBL/GenBank/DDBJ databases">
        <title>Evolution of Trichinella species and genotypes.</title>
        <authorList>
            <person name="Korhonen P.K."/>
            <person name="Edoardo P."/>
            <person name="Giuseppe L.R."/>
            <person name="Gasser R.B."/>
        </authorList>
    </citation>
    <scope>NUCLEOTIDE SEQUENCE [LARGE SCALE GENOMIC DNA]</scope>
    <source>
        <strain evidence="7">ISS470</strain>
    </source>
</reference>
<evidence type="ECO:0000313" key="8">
    <source>
        <dbReference type="Proteomes" id="UP000054995"/>
    </source>
</evidence>
<feature type="signal peptide" evidence="5">
    <location>
        <begin position="1"/>
        <end position="24"/>
    </location>
</feature>
<evidence type="ECO:0000256" key="2">
    <source>
        <dbReference type="ARBA" id="ARBA00022737"/>
    </source>
</evidence>
<dbReference type="InterPro" id="IPR003599">
    <property type="entry name" value="Ig_sub"/>
</dbReference>
<dbReference type="PROSITE" id="PS50835">
    <property type="entry name" value="IG_LIKE"/>
    <property type="match status" value="3"/>
</dbReference>
<keyword evidence="8" id="KW-1185">Reference proteome</keyword>
<dbReference type="Proteomes" id="UP000054995">
    <property type="component" value="Unassembled WGS sequence"/>
</dbReference>
<dbReference type="SUPFAM" id="SSF48726">
    <property type="entry name" value="Immunoglobulin"/>
    <property type="match status" value="2"/>
</dbReference>
<name>A0A0V1FKF4_TRIPS</name>
<gene>
    <name evidence="7" type="primary">Ama</name>
    <name evidence="7" type="ORF">T4D_15554</name>
</gene>
<dbReference type="SMART" id="SM00408">
    <property type="entry name" value="IGc2"/>
    <property type="match status" value="3"/>
</dbReference>
<feature type="chain" id="PRO_5006878065" evidence="5">
    <location>
        <begin position="25"/>
        <end position="494"/>
    </location>
</feature>